<name>A0A830FCA9_9EURY</name>
<evidence type="ECO:0000256" key="1">
    <source>
        <dbReference type="SAM" id="Phobius"/>
    </source>
</evidence>
<dbReference type="Proteomes" id="UP000607197">
    <property type="component" value="Unassembled WGS sequence"/>
</dbReference>
<keyword evidence="1" id="KW-1133">Transmembrane helix</keyword>
<proteinExistence type="predicted"/>
<keyword evidence="1" id="KW-0812">Transmembrane</keyword>
<evidence type="ECO:0000313" key="2">
    <source>
        <dbReference type="EMBL" id="GGL60303.1"/>
    </source>
</evidence>
<gene>
    <name evidence="2" type="ORF">GCM10009039_18200</name>
</gene>
<reference evidence="2" key="2">
    <citation type="submission" date="2020-09" db="EMBL/GenBank/DDBJ databases">
        <authorList>
            <person name="Sun Q."/>
            <person name="Ohkuma M."/>
        </authorList>
    </citation>
    <scope>NUCLEOTIDE SEQUENCE</scope>
    <source>
        <strain evidence="2">JCM 19596</strain>
    </source>
</reference>
<keyword evidence="3" id="KW-1185">Reference proteome</keyword>
<dbReference type="AlphaFoldDB" id="A0A830FCA9"/>
<dbReference type="RefSeq" id="WP_188978149.1">
    <property type="nucleotide sequence ID" value="NZ_BMPG01000002.1"/>
</dbReference>
<reference evidence="2" key="1">
    <citation type="journal article" date="2014" name="Int. J. Syst. Evol. Microbiol.">
        <title>Complete genome sequence of Corynebacterium casei LMG S-19264T (=DSM 44701T), isolated from a smear-ripened cheese.</title>
        <authorList>
            <consortium name="US DOE Joint Genome Institute (JGI-PGF)"/>
            <person name="Walter F."/>
            <person name="Albersmeier A."/>
            <person name="Kalinowski J."/>
            <person name="Ruckert C."/>
        </authorList>
    </citation>
    <scope>NUCLEOTIDE SEQUENCE</scope>
    <source>
        <strain evidence="2">JCM 19596</strain>
    </source>
</reference>
<keyword evidence="1" id="KW-0472">Membrane</keyword>
<sequence>MVTQIDSHGYVKSAHWEDGVMYMVIVSDTYRSATISGNRDPDTGRFDIHDVQFYKGTTNVSVRAPKDDGQAVASIVTNGCKQARSCPTVDVGEDTSGSWLRNPEVSDVVASVGVVVLLVVVTLPLASWALDRYRGGERVVF</sequence>
<organism evidence="2 3">
    <name type="scientific">Halocalculus aciditolerans</name>
    <dbReference type="NCBI Taxonomy" id="1383812"/>
    <lineage>
        <taxon>Archaea</taxon>
        <taxon>Methanobacteriati</taxon>
        <taxon>Methanobacteriota</taxon>
        <taxon>Stenosarchaea group</taxon>
        <taxon>Halobacteria</taxon>
        <taxon>Halobacteriales</taxon>
        <taxon>Halobacteriaceae</taxon>
        <taxon>Halocalculus</taxon>
    </lineage>
</organism>
<evidence type="ECO:0000313" key="3">
    <source>
        <dbReference type="Proteomes" id="UP000607197"/>
    </source>
</evidence>
<dbReference type="EMBL" id="BMPG01000002">
    <property type="protein sequence ID" value="GGL60303.1"/>
    <property type="molecule type" value="Genomic_DNA"/>
</dbReference>
<dbReference type="Pfam" id="PF26259">
    <property type="entry name" value="DUF8063"/>
    <property type="match status" value="1"/>
</dbReference>
<accession>A0A830FCA9</accession>
<protein>
    <submittedName>
        <fullName evidence="2">Uncharacterized protein</fullName>
    </submittedName>
</protein>
<feature type="transmembrane region" description="Helical" evidence="1">
    <location>
        <begin position="108"/>
        <end position="130"/>
    </location>
</feature>
<comment type="caution">
    <text evidence="2">The sequence shown here is derived from an EMBL/GenBank/DDBJ whole genome shotgun (WGS) entry which is preliminary data.</text>
</comment>
<dbReference type="InterPro" id="IPR058376">
    <property type="entry name" value="DUF8063"/>
</dbReference>